<dbReference type="Proteomes" id="UP000005239">
    <property type="component" value="Unassembled WGS sequence"/>
</dbReference>
<protein>
    <submittedName>
        <fullName evidence="1">Uncharacterized protein</fullName>
    </submittedName>
</protein>
<dbReference type="AlphaFoldDB" id="A0A2A6CID4"/>
<proteinExistence type="predicted"/>
<organism evidence="1 2">
    <name type="scientific">Pristionchus pacificus</name>
    <name type="common">Parasitic nematode worm</name>
    <dbReference type="NCBI Taxonomy" id="54126"/>
    <lineage>
        <taxon>Eukaryota</taxon>
        <taxon>Metazoa</taxon>
        <taxon>Ecdysozoa</taxon>
        <taxon>Nematoda</taxon>
        <taxon>Chromadorea</taxon>
        <taxon>Rhabditida</taxon>
        <taxon>Rhabditina</taxon>
        <taxon>Diplogasteromorpha</taxon>
        <taxon>Diplogasteroidea</taxon>
        <taxon>Neodiplogasteridae</taxon>
        <taxon>Pristionchus</taxon>
    </lineage>
</organism>
<gene>
    <name evidence="1" type="primary">WBGene00096132</name>
</gene>
<keyword evidence="2" id="KW-1185">Reference proteome</keyword>
<dbReference type="EnsemblMetazoa" id="PPA06578.1">
    <property type="protein sequence ID" value="PPA06578.1"/>
    <property type="gene ID" value="WBGene00096132"/>
</dbReference>
<evidence type="ECO:0000313" key="2">
    <source>
        <dbReference type="Proteomes" id="UP000005239"/>
    </source>
</evidence>
<accession>A0A8R1Y645</accession>
<name>A0A2A6CID4_PRIPA</name>
<reference evidence="2" key="1">
    <citation type="journal article" date="2008" name="Nat. Genet.">
        <title>The Pristionchus pacificus genome provides a unique perspective on nematode lifestyle and parasitism.</title>
        <authorList>
            <person name="Dieterich C."/>
            <person name="Clifton S.W."/>
            <person name="Schuster L.N."/>
            <person name="Chinwalla A."/>
            <person name="Delehaunty K."/>
            <person name="Dinkelacker I."/>
            <person name="Fulton L."/>
            <person name="Fulton R."/>
            <person name="Godfrey J."/>
            <person name="Minx P."/>
            <person name="Mitreva M."/>
            <person name="Roeseler W."/>
            <person name="Tian H."/>
            <person name="Witte H."/>
            <person name="Yang S.P."/>
            <person name="Wilson R.K."/>
            <person name="Sommer R.J."/>
        </authorList>
    </citation>
    <scope>NUCLEOTIDE SEQUENCE [LARGE SCALE GENOMIC DNA]</scope>
    <source>
        <strain evidence="2">PS312</strain>
    </source>
</reference>
<sequence>MVFGESLYPSISSPLFIQYAPCTVISGCLRRCGMNSSDDDLVPYEKAPREIPRLATTSSPLSPPINIAPPLFSPCTHTPHRKITIMDNDSFVPLLCSTKIVGATGHHRSISLLGAEGSFHDMVLHDRCRSLNHLDDRPSDGRLLRHDHYSTEKFMSTSIIVMIDPSKIAGDRTREVSDLVPSFGRKGLQSKEDTVEVSSPIPLEPVISVTRGPLPI</sequence>
<accession>A0A2A6CID4</accession>
<reference evidence="1" key="2">
    <citation type="submission" date="2022-06" db="UniProtKB">
        <authorList>
            <consortium name="EnsemblMetazoa"/>
        </authorList>
    </citation>
    <scope>IDENTIFICATION</scope>
    <source>
        <strain evidence="1">PS312</strain>
    </source>
</reference>
<evidence type="ECO:0000313" key="1">
    <source>
        <dbReference type="EnsemblMetazoa" id="PPA06578.1"/>
    </source>
</evidence>